<dbReference type="HOGENOM" id="CLU_001600_4_0_9"/>
<comment type="function">
    <text evidence="9">DNA polymerase III is a complex, multichain enzyme responsible for most of the replicative synthesis in bacteria. This DNA polymerase also exhibits 3' to 5' exonuclease activity. The alpha chain is the DNA polymerase.</text>
</comment>
<dbReference type="NCBIfam" id="TIGR00594">
    <property type="entry name" value="polc"/>
    <property type="match status" value="1"/>
</dbReference>
<dbReference type="GO" id="GO:0003887">
    <property type="term" value="F:DNA-directed DNA polymerase activity"/>
    <property type="evidence" value="ECO:0007669"/>
    <property type="project" value="UniProtKB-KW"/>
</dbReference>
<dbReference type="Pfam" id="PF14579">
    <property type="entry name" value="HHH_6"/>
    <property type="match status" value="1"/>
</dbReference>
<gene>
    <name evidence="12" type="primary">dnaE</name>
    <name evidence="12" type="ordered locus">Tph_c09340</name>
</gene>
<evidence type="ECO:0000256" key="8">
    <source>
        <dbReference type="ARBA" id="ARBA00022932"/>
    </source>
</evidence>
<evidence type="ECO:0000256" key="1">
    <source>
        <dbReference type="ARBA" id="ARBA00004496"/>
    </source>
</evidence>
<organism evidence="12 13">
    <name type="scientific">Thermacetogenium phaeum (strain ATCC BAA-254 / DSM 26808 / PB)</name>
    <dbReference type="NCBI Taxonomy" id="1089553"/>
    <lineage>
        <taxon>Bacteria</taxon>
        <taxon>Bacillati</taxon>
        <taxon>Bacillota</taxon>
        <taxon>Clostridia</taxon>
        <taxon>Thermoanaerobacterales</taxon>
        <taxon>Thermoanaerobacteraceae</taxon>
        <taxon>Thermacetogenium</taxon>
    </lineage>
</organism>
<dbReference type="NCBIfam" id="NF004226">
    <property type="entry name" value="PRK05673.1"/>
    <property type="match status" value="1"/>
</dbReference>
<dbReference type="CDD" id="cd04485">
    <property type="entry name" value="DnaE_OBF"/>
    <property type="match status" value="1"/>
</dbReference>
<evidence type="ECO:0000256" key="5">
    <source>
        <dbReference type="ARBA" id="ARBA00022679"/>
    </source>
</evidence>
<dbReference type="Gene3D" id="2.40.50.140">
    <property type="entry name" value="Nucleic acid-binding proteins"/>
    <property type="match status" value="1"/>
</dbReference>
<dbReference type="Proteomes" id="UP000000467">
    <property type="component" value="Chromosome"/>
</dbReference>
<evidence type="ECO:0000313" key="12">
    <source>
        <dbReference type="EMBL" id="AFV11163.1"/>
    </source>
</evidence>
<dbReference type="STRING" id="1089553.Tph_c09340"/>
<dbReference type="PANTHER" id="PTHR32294">
    <property type="entry name" value="DNA POLYMERASE III SUBUNIT ALPHA"/>
    <property type="match status" value="1"/>
</dbReference>
<sequence length="1157" mass="130323">MSANFVHLHVHSEYSLLDGASRLRDLVERAAELEMPALALTDHGVMYGVIDFYKLAKNAGLHPVLGCEVYVAPRSRHDRNPHVDDSPHHLVLLAENERGYKNLMALVSAAHLDGFYYKPRVDKELLARHSKGLIALTACLAGEIPRLLLSGEVDKAREVALHYREIFGRDNFYLEMMDHQMPEQEKVNAGLRKISGDTGIPLVVTNDSHYLRREDARIHDILLCIQTGKTLDDDNRLRFTGQEFYLKSPEEMAALFPEDQDALNRTVEIAERCRVDFDFSQMHLPDFQVPEGYDLNSYLRRLCEEGLERRYPDGVPQEARERLEHELRVIGQMGFSGYFLIVQDFVNWARKRGIPVGPGRGSAAGSLVAYVLGITNIDPLRYGLLFERFLNPDRITMPDIDIDFCYERRNEVIDYVVKKYGDEHVAQIITFGTMMARGAIRDVGRVLGMPLAEVDRIAKLVPEEPGVTLEKALQTPELSQLYEKNPDVRQLIDLARAIEGMPRHASTHAAGIVISPEPLVNYLPLQRNGDAVITQFPKETVEELGLLKMDFLGLRTLTVIGDALQIIETRQGIKLDPNQFPLDDRRTYELLSSGETSGVFQLESAGMRHILKNMKPRRFEDLIALVALYRPGPLGSGMVDDFIARKNGQTRVEYPHPLLEPVLKETYGVILYQEQVMQISSVLAGFTMAEADSLRRAMGKKKPEVIAGMRKNFLEGAMKLNVEPGKAGEIFDLMEHFAGYGFNKSHSAAYALISYQTAYLKANYPIAYMAALLTSFRNNSDKISYYIQECRRMGLEILPPDVNESLENFTVVGDKKIRFGLTAVKNVGEGAVEAIIRAREEGGRFTSLDDFCWRVDLRQVNKRVIESLILCGAFDTLGAHRSQLMAVLDECLDAAQSGRRDREAQVDGQIALFDMLAGPQREPVKRPLPKLQEYPRRELLASEKEVLGFYVSGHPLDGCQELLSKTTTTGIAGLANFQDGEHIRLGGVVTSLRRSTTRRGDGVIYFTLEDMEGSVEVIFFPRNHLEDLSCLQEDAVILVEGRLSVQEDSYRLFGEKIRALELNSADFEHFLYIRLNSYACSPEVLERLRVLLTQHRGTTPVLLYFVEEKTLVQAGPAFCVEADSGLCYRIEELCGPGSCFVMDKDSHLWSSVFTETA</sequence>
<dbReference type="Pfam" id="PF17657">
    <property type="entry name" value="DNA_pol3_finger"/>
    <property type="match status" value="1"/>
</dbReference>
<protein>
    <recommendedName>
        <fullName evidence="4">DNA polymerase III subunit alpha</fullName>
        <ecNumber evidence="3">2.7.7.7</ecNumber>
    </recommendedName>
</protein>
<dbReference type="InterPro" id="IPR029460">
    <property type="entry name" value="DNAPol_HHH"/>
</dbReference>
<dbReference type="InterPro" id="IPR040982">
    <property type="entry name" value="DNA_pol3_finger"/>
</dbReference>
<evidence type="ECO:0000259" key="11">
    <source>
        <dbReference type="SMART" id="SM00481"/>
    </source>
</evidence>
<keyword evidence="7" id="KW-0235">DNA replication</keyword>
<proteinExistence type="inferred from homology"/>
<dbReference type="SMART" id="SM00481">
    <property type="entry name" value="POLIIIAc"/>
    <property type="match status" value="1"/>
</dbReference>
<dbReference type="InterPro" id="IPR012340">
    <property type="entry name" value="NA-bd_OB-fold"/>
</dbReference>
<evidence type="ECO:0000256" key="10">
    <source>
        <dbReference type="ARBA" id="ARBA00049244"/>
    </source>
</evidence>
<dbReference type="NCBIfam" id="NF005298">
    <property type="entry name" value="PRK06826.1"/>
    <property type="match status" value="1"/>
</dbReference>
<dbReference type="Pfam" id="PF01336">
    <property type="entry name" value="tRNA_anti-codon"/>
    <property type="match status" value="1"/>
</dbReference>
<comment type="subcellular location">
    <subcellularLocation>
        <location evidence="1">Cytoplasm</location>
    </subcellularLocation>
</comment>
<evidence type="ECO:0000256" key="2">
    <source>
        <dbReference type="ARBA" id="ARBA00009496"/>
    </source>
</evidence>
<dbReference type="InterPro" id="IPR041931">
    <property type="entry name" value="DNA_pol3_alpha_thumb_dom"/>
</dbReference>
<dbReference type="OrthoDB" id="9803237at2"/>
<dbReference type="EMBL" id="CP003732">
    <property type="protein sequence ID" value="AFV11163.1"/>
    <property type="molecule type" value="Genomic_DNA"/>
</dbReference>
<dbReference type="Gene3D" id="1.10.10.1600">
    <property type="entry name" value="Bacterial DNA polymerase III alpha subunit, thumb domain"/>
    <property type="match status" value="1"/>
</dbReference>
<name>K4LE69_THEPS</name>
<comment type="similarity">
    <text evidence="2">Belongs to the DNA polymerase type-C family. DnaE subfamily.</text>
</comment>
<evidence type="ECO:0000256" key="7">
    <source>
        <dbReference type="ARBA" id="ARBA00022705"/>
    </source>
</evidence>
<dbReference type="Gene3D" id="3.20.20.140">
    <property type="entry name" value="Metal-dependent hydrolases"/>
    <property type="match status" value="1"/>
</dbReference>
<keyword evidence="5 12" id="KW-0808">Transferase</keyword>
<dbReference type="KEGG" id="tpz:Tph_c09340"/>
<dbReference type="GO" id="GO:0008408">
    <property type="term" value="F:3'-5' exonuclease activity"/>
    <property type="evidence" value="ECO:0007669"/>
    <property type="project" value="InterPro"/>
</dbReference>
<dbReference type="eggNOG" id="COG0587">
    <property type="taxonomic scope" value="Bacteria"/>
</dbReference>
<dbReference type="GO" id="GO:0003676">
    <property type="term" value="F:nucleic acid binding"/>
    <property type="evidence" value="ECO:0007669"/>
    <property type="project" value="InterPro"/>
</dbReference>
<comment type="catalytic activity">
    <reaction evidence="10">
        <text>DNA(n) + a 2'-deoxyribonucleoside 5'-triphosphate = DNA(n+1) + diphosphate</text>
        <dbReference type="Rhea" id="RHEA:22508"/>
        <dbReference type="Rhea" id="RHEA-COMP:17339"/>
        <dbReference type="Rhea" id="RHEA-COMP:17340"/>
        <dbReference type="ChEBI" id="CHEBI:33019"/>
        <dbReference type="ChEBI" id="CHEBI:61560"/>
        <dbReference type="ChEBI" id="CHEBI:173112"/>
        <dbReference type="EC" id="2.7.7.7"/>
    </reaction>
</comment>
<keyword evidence="13" id="KW-1185">Reference proteome</keyword>
<feature type="domain" description="Polymerase/histidinol phosphatase N-terminal" evidence="11">
    <location>
        <begin position="6"/>
        <end position="73"/>
    </location>
</feature>
<evidence type="ECO:0000256" key="6">
    <source>
        <dbReference type="ARBA" id="ARBA00022695"/>
    </source>
</evidence>
<dbReference type="AlphaFoldDB" id="K4LE69"/>
<dbReference type="InterPro" id="IPR011708">
    <property type="entry name" value="DNA_pol3_alpha_NTPase_dom"/>
</dbReference>
<reference evidence="12 13" key="1">
    <citation type="journal article" date="2012" name="BMC Genomics">
        <title>Genome-guided analysis of physiological and morphological traits of the fermentative acetate oxidizer Thermacetogenium phaeum.</title>
        <authorList>
            <person name="Oehler D."/>
            <person name="Poehlein A."/>
            <person name="Leimbach A."/>
            <person name="Muller N."/>
            <person name="Daniel R."/>
            <person name="Gottschalk G."/>
            <person name="Schink B."/>
        </authorList>
    </citation>
    <scope>NUCLEOTIDE SEQUENCE [LARGE SCALE GENOMIC DNA]</scope>
    <source>
        <strain evidence="13">ATCC BAA-254 / DSM 26808 / PB</strain>
    </source>
</reference>
<dbReference type="Pfam" id="PF07733">
    <property type="entry name" value="DNA_pol3_alpha"/>
    <property type="match status" value="1"/>
</dbReference>
<dbReference type="PANTHER" id="PTHR32294:SF0">
    <property type="entry name" value="DNA POLYMERASE III SUBUNIT ALPHA"/>
    <property type="match status" value="1"/>
</dbReference>
<dbReference type="InterPro" id="IPR016195">
    <property type="entry name" value="Pol/histidinol_Pase-like"/>
</dbReference>
<dbReference type="CDD" id="cd12113">
    <property type="entry name" value="PHP_PolIIIA_DnaE3"/>
    <property type="match status" value="1"/>
</dbReference>
<keyword evidence="6 12" id="KW-0548">Nucleotidyltransferase</keyword>
<evidence type="ECO:0000256" key="9">
    <source>
        <dbReference type="ARBA" id="ARBA00025611"/>
    </source>
</evidence>
<dbReference type="InterPro" id="IPR004013">
    <property type="entry name" value="PHP_dom"/>
</dbReference>
<dbReference type="Pfam" id="PF02811">
    <property type="entry name" value="PHP"/>
    <property type="match status" value="1"/>
</dbReference>
<dbReference type="InterPro" id="IPR004365">
    <property type="entry name" value="NA-bd_OB_tRNA"/>
</dbReference>
<dbReference type="InterPro" id="IPR004805">
    <property type="entry name" value="DnaE2/DnaE/PolC"/>
</dbReference>
<evidence type="ECO:0000313" key="13">
    <source>
        <dbReference type="Proteomes" id="UP000000467"/>
    </source>
</evidence>
<dbReference type="GO" id="GO:0005737">
    <property type="term" value="C:cytoplasm"/>
    <property type="evidence" value="ECO:0007669"/>
    <property type="project" value="UniProtKB-SubCell"/>
</dbReference>
<dbReference type="InterPro" id="IPR003141">
    <property type="entry name" value="Pol/His_phosphatase_N"/>
</dbReference>
<dbReference type="GO" id="GO:0006260">
    <property type="term" value="P:DNA replication"/>
    <property type="evidence" value="ECO:0007669"/>
    <property type="project" value="UniProtKB-KW"/>
</dbReference>
<dbReference type="RefSeq" id="WP_015050044.1">
    <property type="nucleotide sequence ID" value="NC_018870.1"/>
</dbReference>
<evidence type="ECO:0000256" key="3">
    <source>
        <dbReference type="ARBA" id="ARBA00012417"/>
    </source>
</evidence>
<dbReference type="EC" id="2.7.7.7" evidence="3"/>
<accession>K4LE69</accession>
<dbReference type="SUPFAM" id="SSF89550">
    <property type="entry name" value="PHP domain-like"/>
    <property type="match status" value="1"/>
</dbReference>
<evidence type="ECO:0000256" key="4">
    <source>
        <dbReference type="ARBA" id="ARBA00019114"/>
    </source>
</evidence>
<dbReference type="Gene3D" id="1.10.150.870">
    <property type="match status" value="1"/>
</dbReference>
<keyword evidence="8" id="KW-0239">DNA-directed DNA polymerase</keyword>